<dbReference type="RefSeq" id="WP_182458144.1">
    <property type="nucleotide sequence ID" value="NZ_CP059732.1"/>
</dbReference>
<evidence type="ECO:0000259" key="2">
    <source>
        <dbReference type="PROSITE" id="PS50110"/>
    </source>
</evidence>
<dbReference type="AlphaFoldDB" id="A0A7G5GQ89"/>
<gene>
    <name evidence="3" type="ORF">H3H32_24060</name>
</gene>
<dbReference type="EMBL" id="CP059732">
    <property type="protein sequence ID" value="QMW01031.1"/>
    <property type="molecule type" value="Genomic_DNA"/>
</dbReference>
<dbReference type="SMART" id="SM00448">
    <property type="entry name" value="REC"/>
    <property type="match status" value="1"/>
</dbReference>
<accession>A0A7G5GQ89</accession>
<proteinExistence type="predicted"/>
<dbReference type="Pfam" id="PF00072">
    <property type="entry name" value="Response_reg"/>
    <property type="match status" value="1"/>
</dbReference>
<protein>
    <submittedName>
        <fullName evidence="3">Response regulator</fullName>
    </submittedName>
</protein>
<keyword evidence="4" id="KW-1185">Reference proteome</keyword>
<dbReference type="PANTHER" id="PTHR44520:SF2">
    <property type="entry name" value="RESPONSE REGULATOR RCP1"/>
    <property type="match status" value="1"/>
</dbReference>
<dbReference type="KEGG" id="sfol:H3H32_24060"/>
<sequence>MNQTRILITDDDDDDRLFLRKAIERRIKEAIVYEALDGADALRQLATPLNRPNFDLVLLDINMPLMNGFEVLDQIRASPDLKYMPTVMLSTSNHPEQIHSAYKKGVNAYLKKPITYADYDALVVAIETCFLKVASE</sequence>
<feature type="domain" description="Response regulatory" evidence="2">
    <location>
        <begin position="5"/>
        <end position="127"/>
    </location>
</feature>
<dbReference type="PROSITE" id="PS50110">
    <property type="entry name" value="RESPONSE_REGULATORY"/>
    <property type="match status" value="1"/>
</dbReference>
<dbReference type="InterPro" id="IPR011006">
    <property type="entry name" value="CheY-like_superfamily"/>
</dbReference>
<dbReference type="InterPro" id="IPR052893">
    <property type="entry name" value="TCS_response_regulator"/>
</dbReference>
<name>A0A7G5GQ89_9BACT</name>
<dbReference type="Proteomes" id="UP000515369">
    <property type="component" value="Chromosome"/>
</dbReference>
<dbReference type="GO" id="GO:0000160">
    <property type="term" value="P:phosphorelay signal transduction system"/>
    <property type="evidence" value="ECO:0007669"/>
    <property type="project" value="InterPro"/>
</dbReference>
<reference evidence="3 4" key="1">
    <citation type="submission" date="2020-07" db="EMBL/GenBank/DDBJ databases">
        <title>Spirosoma foliorum sp. nov., isolated from the leaves on the Nejang mountain Korea, Republic of.</title>
        <authorList>
            <person name="Ho H."/>
            <person name="Lee Y.-J."/>
            <person name="Nurcahyanto D.-A."/>
            <person name="Kim S.-G."/>
        </authorList>
    </citation>
    <scope>NUCLEOTIDE SEQUENCE [LARGE SCALE GENOMIC DNA]</scope>
    <source>
        <strain evidence="3 4">PL0136</strain>
    </source>
</reference>
<evidence type="ECO:0000313" key="3">
    <source>
        <dbReference type="EMBL" id="QMW01031.1"/>
    </source>
</evidence>
<keyword evidence="1" id="KW-0597">Phosphoprotein</keyword>
<evidence type="ECO:0000256" key="1">
    <source>
        <dbReference type="PROSITE-ProRule" id="PRU00169"/>
    </source>
</evidence>
<dbReference type="SUPFAM" id="SSF52172">
    <property type="entry name" value="CheY-like"/>
    <property type="match status" value="1"/>
</dbReference>
<dbReference type="InterPro" id="IPR001789">
    <property type="entry name" value="Sig_transdc_resp-reg_receiver"/>
</dbReference>
<evidence type="ECO:0000313" key="4">
    <source>
        <dbReference type="Proteomes" id="UP000515369"/>
    </source>
</evidence>
<feature type="modified residue" description="4-aspartylphosphate" evidence="1">
    <location>
        <position position="60"/>
    </location>
</feature>
<organism evidence="3 4">
    <name type="scientific">Spirosoma foliorum</name>
    <dbReference type="NCBI Taxonomy" id="2710596"/>
    <lineage>
        <taxon>Bacteria</taxon>
        <taxon>Pseudomonadati</taxon>
        <taxon>Bacteroidota</taxon>
        <taxon>Cytophagia</taxon>
        <taxon>Cytophagales</taxon>
        <taxon>Cytophagaceae</taxon>
        <taxon>Spirosoma</taxon>
    </lineage>
</organism>
<dbReference type="Gene3D" id="3.40.50.2300">
    <property type="match status" value="1"/>
</dbReference>
<dbReference type="PANTHER" id="PTHR44520">
    <property type="entry name" value="RESPONSE REGULATOR RCP1-RELATED"/>
    <property type="match status" value="1"/>
</dbReference>